<name>A0A1T5HUR8_9BACT</name>
<reference evidence="2" key="1">
    <citation type="submission" date="2017-02" db="EMBL/GenBank/DDBJ databases">
        <authorList>
            <person name="Varghese N."/>
            <person name="Submissions S."/>
        </authorList>
    </citation>
    <scope>NUCLEOTIDE SEQUENCE [LARGE SCALE GENOMIC DNA]</scope>
    <source>
        <strain evidence="2">DSM 24412</strain>
    </source>
</reference>
<dbReference type="AlphaFoldDB" id="A0A1T5HUR8"/>
<dbReference type="STRING" id="889453.SAMN03080601_03612"/>
<evidence type="ECO:0000313" key="1">
    <source>
        <dbReference type="EMBL" id="SKC24311.1"/>
    </source>
</evidence>
<gene>
    <name evidence="1" type="ORF">SAMN03080601_03612</name>
</gene>
<organism evidence="1 2">
    <name type="scientific">Alkalitalea saponilacus</name>
    <dbReference type="NCBI Taxonomy" id="889453"/>
    <lineage>
        <taxon>Bacteria</taxon>
        <taxon>Pseudomonadati</taxon>
        <taxon>Bacteroidota</taxon>
        <taxon>Bacteroidia</taxon>
        <taxon>Marinilabiliales</taxon>
        <taxon>Marinilabiliaceae</taxon>
        <taxon>Alkalitalea</taxon>
    </lineage>
</organism>
<dbReference type="RefSeq" id="WP_200812624.1">
    <property type="nucleotide sequence ID" value="NZ_FUYV01000084.1"/>
</dbReference>
<dbReference type="Proteomes" id="UP000191055">
    <property type="component" value="Unassembled WGS sequence"/>
</dbReference>
<accession>A0A1T5HUR8</accession>
<sequence>YGSYGDATKKNAGICGVGEMWGYYVGGLLATRQYEGTHFRGDDWFEYRILRQLTSNSQTWLPRLTNPLTEKQIFDCLTSDVRSHSQLRNRLIQRYGRQQEITTIFTHFGF</sequence>
<feature type="non-terminal residue" evidence="1">
    <location>
        <position position="1"/>
    </location>
</feature>
<keyword evidence="2" id="KW-1185">Reference proteome</keyword>
<dbReference type="EMBL" id="FUYV01000084">
    <property type="protein sequence ID" value="SKC24311.1"/>
    <property type="molecule type" value="Genomic_DNA"/>
</dbReference>
<evidence type="ECO:0000313" key="2">
    <source>
        <dbReference type="Proteomes" id="UP000191055"/>
    </source>
</evidence>
<proteinExistence type="predicted"/>
<protein>
    <submittedName>
        <fullName evidence="1">Uncharacterized protein</fullName>
    </submittedName>
</protein>